<feature type="compositionally biased region" description="Basic and acidic residues" evidence="1">
    <location>
        <begin position="1"/>
        <end position="10"/>
    </location>
</feature>
<name>A0A2I0ARS4_9ASPA</name>
<feature type="compositionally biased region" description="Polar residues" evidence="1">
    <location>
        <begin position="583"/>
        <end position="596"/>
    </location>
</feature>
<dbReference type="GO" id="GO:0005634">
    <property type="term" value="C:nucleus"/>
    <property type="evidence" value="ECO:0007669"/>
    <property type="project" value="TreeGrafter"/>
</dbReference>
<proteinExistence type="predicted"/>
<feature type="compositionally biased region" description="Basic and acidic residues" evidence="1">
    <location>
        <begin position="473"/>
        <end position="490"/>
    </location>
</feature>
<dbReference type="OrthoDB" id="784889at2759"/>
<feature type="compositionally biased region" description="Polar residues" evidence="1">
    <location>
        <begin position="385"/>
        <end position="394"/>
    </location>
</feature>
<dbReference type="AlphaFoldDB" id="A0A2I0ARS4"/>
<dbReference type="Proteomes" id="UP000236161">
    <property type="component" value="Unassembled WGS sequence"/>
</dbReference>
<feature type="compositionally biased region" description="Basic and acidic residues" evidence="1">
    <location>
        <begin position="404"/>
        <end position="430"/>
    </location>
</feature>
<feature type="compositionally biased region" description="Low complexity" evidence="1">
    <location>
        <begin position="108"/>
        <end position="124"/>
    </location>
</feature>
<accession>A0A2I0ARS4</accession>
<gene>
    <name evidence="2" type="primary">TIC</name>
    <name evidence="2" type="ORF">AXF42_Ash012970</name>
</gene>
<feature type="compositionally biased region" description="Basic and acidic residues" evidence="1">
    <location>
        <begin position="500"/>
        <end position="557"/>
    </location>
</feature>
<dbReference type="InterPro" id="IPR039317">
    <property type="entry name" value="TIC"/>
</dbReference>
<dbReference type="PANTHER" id="PTHR34798">
    <property type="entry name" value="PROTEIN TIME FOR COFFEE"/>
    <property type="match status" value="1"/>
</dbReference>
<sequence>MMDRNREPRRGAMAAVNGGVSRRRSRSSSLRDSPEEDGATETQEAARLRDRGSKKDRDRDRSTRSKRRRGDRMVHGSHREEGEDSSEESVDDEEDDEEDDASVAVRLPALPAANMAPSASMMQSHHVRKGFPAKPARPPGTGSWKVVEEMIGAPIPRKARSSSVKRSPECWVSGGGAGGEQVHRQASTSPARPSPPSTAPVSPSSSNASVRKKMKPICGTKHRPPKTSKASSSIQEIEIEVAEVLFGMTRQVPPKQESYKHDSKESNGSGNEVKSRVSSPIPLSSLPANSQSSAMPHSLASNSTPLTTTAPKRKRPRMRFEEENPTSPPNSVALPAISTCSVAKSEKEAPPPASSAGTKTEATSAKLEKNMASPAVETGGVTSDPAASNASSALVTPDLLLEPVKPEDNSDVDPKDPEDRLEKKAKEEAVSPRANLDVNPEEPPASKAPPVSESPREEKFSIDLMAPPPGKASPERESASDFVAERKPAEMEMVPSVELTKADGEKMEKNSKTEDGGVAQDDRKTRKPVAEDYELKQPIKERNLDLQLDLEKPEKDIAGASKPQAQKQQPRAPRADSKLEKTGPSSSIPLPMQVTSWPGGFPPFG</sequence>
<evidence type="ECO:0000313" key="3">
    <source>
        <dbReference type="Proteomes" id="UP000236161"/>
    </source>
</evidence>
<dbReference type="EMBL" id="KZ451955">
    <property type="protein sequence ID" value="PKA58247.1"/>
    <property type="molecule type" value="Genomic_DNA"/>
</dbReference>
<dbReference type="PANTHER" id="PTHR34798:SF2">
    <property type="entry name" value="PROTEIN TIME FOR COFFEE"/>
    <property type="match status" value="1"/>
</dbReference>
<evidence type="ECO:0000313" key="2">
    <source>
        <dbReference type="EMBL" id="PKA58247.1"/>
    </source>
</evidence>
<feature type="compositionally biased region" description="Polar residues" evidence="1">
    <location>
        <begin position="266"/>
        <end position="310"/>
    </location>
</feature>
<dbReference type="GO" id="GO:0042752">
    <property type="term" value="P:regulation of circadian rhythm"/>
    <property type="evidence" value="ECO:0007669"/>
    <property type="project" value="InterPro"/>
</dbReference>
<evidence type="ECO:0000256" key="1">
    <source>
        <dbReference type="SAM" id="MobiDB-lite"/>
    </source>
</evidence>
<dbReference type="STRING" id="1088818.A0A2I0ARS4"/>
<feature type="compositionally biased region" description="Acidic residues" evidence="1">
    <location>
        <begin position="82"/>
        <end position="101"/>
    </location>
</feature>
<feature type="region of interest" description="Disordered" evidence="1">
    <location>
        <begin position="248"/>
        <end position="605"/>
    </location>
</feature>
<feature type="region of interest" description="Disordered" evidence="1">
    <location>
        <begin position="1"/>
        <end position="234"/>
    </location>
</feature>
<reference evidence="2 3" key="1">
    <citation type="journal article" date="2017" name="Nature">
        <title>The Apostasia genome and the evolution of orchids.</title>
        <authorList>
            <person name="Zhang G.Q."/>
            <person name="Liu K.W."/>
            <person name="Li Z."/>
            <person name="Lohaus R."/>
            <person name="Hsiao Y.Y."/>
            <person name="Niu S.C."/>
            <person name="Wang J.Y."/>
            <person name="Lin Y.C."/>
            <person name="Xu Q."/>
            <person name="Chen L.J."/>
            <person name="Yoshida K."/>
            <person name="Fujiwara S."/>
            <person name="Wang Z.W."/>
            <person name="Zhang Y.Q."/>
            <person name="Mitsuda N."/>
            <person name="Wang M."/>
            <person name="Liu G.H."/>
            <person name="Pecoraro L."/>
            <person name="Huang H.X."/>
            <person name="Xiao X.J."/>
            <person name="Lin M."/>
            <person name="Wu X.Y."/>
            <person name="Wu W.L."/>
            <person name="Chen Y.Y."/>
            <person name="Chang S.B."/>
            <person name="Sakamoto S."/>
            <person name="Ohme-Takagi M."/>
            <person name="Yagi M."/>
            <person name="Zeng S.J."/>
            <person name="Shen C.Y."/>
            <person name="Yeh C.M."/>
            <person name="Luo Y.B."/>
            <person name="Tsai W.C."/>
            <person name="Van de Peer Y."/>
            <person name="Liu Z.J."/>
        </authorList>
    </citation>
    <scope>NUCLEOTIDE SEQUENCE [LARGE SCALE GENOMIC DNA]</scope>
    <source>
        <strain evidence="3">cv. Shenzhen</strain>
        <tissue evidence="2">Stem</tissue>
    </source>
</reference>
<organism evidence="2 3">
    <name type="scientific">Apostasia shenzhenica</name>
    <dbReference type="NCBI Taxonomy" id="1088818"/>
    <lineage>
        <taxon>Eukaryota</taxon>
        <taxon>Viridiplantae</taxon>
        <taxon>Streptophyta</taxon>
        <taxon>Embryophyta</taxon>
        <taxon>Tracheophyta</taxon>
        <taxon>Spermatophyta</taxon>
        <taxon>Magnoliopsida</taxon>
        <taxon>Liliopsida</taxon>
        <taxon>Asparagales</taxon>
        <taxon>Orchidaceae</taxon>
        <taxon>Apostasioideae</taxon>
        <taxon>Apostasia</taxon>
    </lineage>
</organism>
<feature type="compositionally biased region" description="Low complexity" evidence="1">
    <location>
        <begin position="562"/>
        <end position="572"/>
    </location>
</feature>
<feature type="compositionally biased region" description="Basic and acidic residues" evidence="1">
    <location>
        <begin position="44"/>
        <end position="63"/>
    </location>
</feature>
<feature type="compositionally biased region" description="Low complexity" evidence="1">
    <location>
        <begin position="199"/>
        <end position="209"/>
    </location>
</feature>
<feature type="compositionally biased region" description="Basic residues" evidence="1">
    <location>
        <begin position="210"/>
        <end position="226"/>
    </location>
</feature>
<feature type="compositionally biased region" description="Basic and acidic residues" evidence="1">
    <location>
        <begin position="71"/>
        <end position="81"/>
    </location>
</feature>
<protein>
    <submittedName>
        <fullName evidence="2">Protein time for coffee</fullName>
    </submittedName>
</protein>
<keyword evidence="3" id="KW-1185">Reference proteome</keyword>